<dbReference type="Proteomes" id="UP001634394">
    <property type="component" value="Unassembled WGS sequence"/>
</dbReference>
<name>A0ABD3XFI9_SINWO</name>
<accession>A0ABD3XFI9</accession>
<proteinExistence type="predicted"/>
<protein>
    <submittedName>
        <fullName evidence="1">Uncharacterized protein</fullName>
    </submittedName>
</protein>
<evidence type="ECO:0000313" key="2">
    <source>
        <dbReference type="Proteomes" id="UP001634394"/>
    </source>
</evidence>
<sequence length="98" mass="10887">MLDFGSDDTAPKLIEVLAALEAQEINISDFASLHSVRLKRMMLYPVSEAKPLLTIDAKMVKGLKAHIVKAPPFEKTIGPKIIDVHFHGLPRKIQTVEI</sequence>
<gene>
    <name evidence="1" type="ORF">ACJMK2_025135</name>
</gene>
<organism evidence="1 2">
    <name type="scientific">Sinanodonta woodiana</name>
    <name type="common">Chinese pond mussel</name>
    <name type="synonym">Anodonta woodiana</name>
    <dbReference type="NCBI Taxonomy" id="1069815"/>
    <lineage>
        <taxon>Eukaryota</taxon>
        <taxon>Metazoa</taxon>
        <taxon>Spiralia</taxon>
        <taxon>Lophotrochozoa</taxon>
        <taxon>Mollusca</taxon>
        <taxon>Bivalvia</taxon>
        <taxon>Autobranchia</taxon>
        <taxon>Heteroconchia</taxon>
        <taxon>Palaeoheterodonta</taxon>
        <taxon>Unionida</taxon>
        <taxon>Unionoidea</taxon>
        <taxon>Unionidae</taxon>
        <taxon>Unioninae</taxon>
        <taxon>Sinanodonta</taxon>
    </lineage>
</organism>
<comment type="caution">
    <text evidence="1">The sequence shown here is derived from an EMBL/GenBank/DDBJ whole genome shotgun (WGS) entry which is preliminary data.</text>
</comment>
<dbReference type="AlphaFoldDB" id="A0ABD3XFI9"/>
<reference evidence="1 2" key="1">
    <citation type="submission" date="2024-11" db="EMBL/GenBank/DDBJ databases">
        <title>Chromosome-level genome assembly of the freshwater bivalve Anodonta woodiana.</title>
        <authorList>
            <person name="Chen X."/>
        </authorList>
    </citation>
    <scope>NUCLEOTIDE SEQUENCE [LARGE SCALE GENOMIC DNA]</scope>
    <source>
        <strain evidence="1">MN2024</strain>
        <tissue evidence="1">Gills</tissue>
    </source>
</reference>
<dbReference type="EMBL" id="JBJQND010000002">
    <property type="protein sequence ID" value="KAL3885036.1"/>
    <property type="molecule type" value="Genomic_DNA"/>
</dbReference>
<evidence type="ECO:0000313" key="1">
    <source>
        <dbReference type="EMBL" id="KAL3885036.1"/>
    </source>
</evidence>
<keyword evidence="2" id="KW-1185">Reference proteome</keyword>